<accession>A0A4Y3RI82</accession>
<feature type="region of interest" description="Disordered" evidence="1">
    <location>
        <begin position="43"/>
        <end position="66"/>
    </location>
</feature>
<evidence type="ECO:0000313" key="2">
    <source>
        <dbReference type="EMBL" id="GEB57094.1"/>
    </source>
</evidence>
<dbReference type="EMBL" id="BJMN01000015">
    <property type="protein sequence ID" value="GEB57094.1"/>
    <property type="molecule type" value="Genomic_DNA"/>
</dbReference>
<name>A0A4Y3RI82_9ACTN</name>
<feature type="compositionally biased region" description="Gly residues" evidence="1">
    <location>
        <begin position="45"/>
        <end position="56"/>
    </location>
</feature>
<dbReference type="AlphaFoldDB" id="A0A4Y3RI82"/>
<gene>
    <name evidence="2" type="ORF">SGA01_26990</name>
</gene>
<reference evidence="2 3" key="1">
    <citation type="submission" date="2019-06" db="EMBL/GenBank/DDBJ databases">
        <title>Whole genome shotgun sequence of Streptomyces gardneri NBRC 12865.</title>
        <authorList>
            <person name="Hosoyama A."/>
            <person name="Uohara A."/>
            <person name="Ohji S."/>
            <person name="Ichikawa N."/>
        </authorList>
    </citation>
    <scope>NUCLEOTIDE SEQUENCE [LARGE SCALE GENOMIC DNA]</scope>
    <source>
        <strain evidence="2 3">NBRC 12865</strain>
    </source>
</reference>
<keyword evidence="3" id="KW-1185">Reference proteome</keyword>
<proteinExistence type="predicted"/>
<sequence>MEGDGLRRAGERGLLDPVVAAALVVEGVDGVELLPQAQDVAAADGRGGAGQCGRAGGGRDGEEGTAEHRVLRVGAVLTAVGRGEP</sequence>
<feature type="compositionally biased region" description="Basic and acidic residues" evidence="1">
    <location>
        <begin position="57"/>
        <end position="66"/>
    </location>
</feature>
<evidence type="ECO:0000256" key="1">
    <source>
        <dbReference type="SAM" id="MobiDB-lite"/>
    </source>
</evidence>
<evidence type="ECO:0000313" key="3">
    <source>
        <dbReference type="Proteomes" id="UP000315226"/>
    </source>
</evidence>
<dbReference type="Proteomes" id="UP000315226">
    <property type="component" value="Unassembled WGS sequence"/>
</dbReference>
<comment type="caution">
    <text evidence="2">The sequence shown here is derived from an EMBL/GenBank/DDBJ whole genome shotgun (WGS) entry which is preliminary data.</text>
</comment>
<organism evidence="2 3">
    <name type="scientific">Streptomyces gardneri</name>
    <dbReference type="NCBI Taxonomy" id="66892"/>
    <lineage>
        <taxon>Bacteria</taxon>
        <taxon>Bacillati</taxon>
        <taxon>Actinomycetota</taxon>
        <taxon>Actinomycetes</taxon>
        <taxon>Kitasatosporales</taxon>
        <taxon>Streptomycetaceae</taxon>
        <taxon>Streptomyces</taxon>
    </lineage>
</organism>
<protein>
    <submittedName>
        <fullName evidence="2">Uncharacterized protein</fullName>
    </submittedName>
</protein>